<evidence type="ECO:0000313" key="3">
    <source>
        <dbReference type="EMBL" id="MBU9360237.1"/>
    </source>
</evidence>
<name>A0AAP2HQV5_9BURK</name>
<reference evidence="3" key="1">
    <citation type="submission" date="2021-06" db="EMBL/GenBank/DDBJ databases">
        <title>A collection of bacterial strains from the Burkholderia cepacia Research Laboratory and Repository.</title>
        <authorList>
            <person name="Lipuma J."/>
            <person name="Spilker T."/>
        </authorList>
    </citation>
    <scope>NUCLEOTIDE SEQUENCE</scope>
    <source>
        <strain evidence="3">AU37435</strain>
    </source>
</reference>
<feature type="transmembrane region" description="Helical" evidence="1">
    <location>
        <begin position="49"/>
        <end position="67"/>
    </location>
</feature>
<feature type="domain" description="EamA" evidence="2">
    <location>
        <begin position="152"/>
        <end position="285"/>
    </location>
</feature>
<feature type="transmembrane region" description="Helical" evidence="1">
    <location>
        <begin position="20"/>
        <end position="43"/>
    </location>
</feature>
<evidence type="ECO:0000259" key="2">
    <source>
        <dbReference type="Pfam" id="PF00892"/>
    </source>
</evidence>
<dbReference type="AlphaFoldDB" id="A0AAP2HQV5"/>
<proteinExistence type="predicted"/>
<dbReference type="Pfam" id="PF00892">
    <property type="entry name" value="EamA"/>
    <property type="match status" value="1"/>
</dbReference>
<dbReference type="EMBL" id="JAHPMX010000025">
    <property type="protein sequence ID" value="MBU9360237.1"/>
    <property type="molecule type" value="Genomic_DNA"/>
</dbReference>
<dbReference type="InterPro" id="IPR000620">
    <property type="entry name" value="EamA_dom"/>
</dbReference>
<evidence type="ECO:0000256" key="1">
    <source>
        <dbReference type="SAM" id="Phobius"/>
    </source>
</evidence>
<gene>
    <name evidence="3" type="ORF">KTE52_28280</name>
</gene>
<feature type="transmembrane region" description="Helical" evidence="1">
    <location>
        <begin position="129"/>
        <end position="147"/>
    </location>
</feature>
<keyword evidence="1" id="KW-0812">Transmembrane</keyword>
<feature type="transmembrane region" description="Helical" evidence="1">
    <location>
        <begin position="243"/>
        <end position="264"/>
    </location>
</feature>
<feature type="transmembrane region" description="Helical" evidence="1">
    <location>
        <begin position="208"/>
        <end position="231"/>
    </location>
</feature>
<sequence>MNDIRATPRRDIPRSVPPHLFFVASAIFHYLGPAGAVLLFVHIAPAGVAWLRIVSAALVFAAWRRPWRVVPRIDTRERVVVLALGAVLAAMNIVFYFALARLPLGTVAAIEFLGPVSLAAWGTRTSRNVLALTLVVAGAVRLTRVHIVGDLPGYAFAFGNCVLFVLYVVLGHRIASNRMAGGIDLLALAMGVAAVVALPAGFAEAVPAFTSIALLSAAIAVGVCSSVVPYVCDQLAMARLPRASFALMLSLLPATAAVIGIVVLRQLPTTSEAAGIAVVIAGVALHRTREVTLLQASRDGKDRS</sequence>
<keyword evidence="1" id="KW-1133">Transmembrane helix</keyword>
<dbReference type="RefSeq" id="WP_217084934.1">
    <property type="nucleotide sequence ID" value="NZ_JAHPMX010000025.1"/>
</dbReference>
<comment type="caution">
    <text evidence="3">The sequence shown here is derived from an EMBL/GenBank/DDBJ whole genome shotgun (WGS) entry which is preliminary data.</text>
</comment>
<feature type="transmembrane region" description="Helical" evidence="1">
    <location>
        <begin position="182"/>
        <end position="202"/>
    </location>
</feature>
<organism evidence="3 4">
    <name type="scientific">Burkholderia multivorans</name>
    <dbReference type="NCBI Taxonomy" id="87883"/>
    <lineage>
        <taxon>Bacteria</taxon>
        <taxon>Pseudomonadati</taxon>
        <taxon>Pseudomonadota</taxon>
        <taxon>Betaproteobacteria</taxon>
        <taxon>Burkholderiales</taxon>
        <taxon>Burkholderiaceae</taxon>
        <taxon>Burkholderia</taxon>
        <taxon>Burkholderia cepacia complex</taxon>
    </lineage>
</organism>
<dbReference type="Proteomes" id="UP001196915">
    <property type="component" value="Unassembled WGS sequence"/>
</dbReference>
<protein>
    <submittedName>
        <fullName evidence="3">EamA family transporter</fullName>
    </submittedName>
</protein>
<evidence type="ECO:0000313" key="4">
    <source>
        <dbReference type="Proteomes" id="UP001196915"/>
    </source>
</evidence>
<feature type="transmembrane region" description="Helical" evidence="1">
    <location>
        <begin position="153"/>
        <end position="170"/>
    </location>
</feature>
<feature type="transmembrane region" description="Helical" evidence="1">
    <location>
        <begin position="104"/>
        <end position="122"/>
    </location>
</feature>
<keyword evidence="1" id="KW-0472">Membrane</keyword>
<dbReference type="GO" id="GO:0016020">
    <property type="term" value="C:membrane"/>
    <property type="evidence" value="ECO:0007669"/>
    <property type="project" value="InterPro"/>
</dbReference>
<feature type="transmembrane region" description="Helical" evidence="1">
    <location>
        <begin position="79"/>
        <end position="98"/>
    </location>
</feature>
<accession>A0AAP2HQV5</accession>